<dbReference type="GO" id="GO:0003677">
    <property type="term" value="F:DNA binding"/>
    <property type="evidence" value="ECO:0007669"/>
    <property type="project" value="InterPro"/>
</dbReference>
<dbReference type="SUPFAM" id="SSF47413">
    <property type="entry name" value="lambda repressor-like DNA-binding domains"/>
    <property type="match status" value="1"/>
</dbReference>
<dbReference type="InterPro" id="IPR010982">
    <property type="entry name" value="Lambda_DNA-bd_dom_sf"/>
</dbReference>
<evidence type="ECO:0000259" key="1">
    <source>
        <dbReference type="PROSITE" id="PS50943"/>
    </source>
</evidence>
<reference evidence="2 3" key="1">
    <citation type="submission" date="2020-08" db="EMBL/GenBank/DDBJ databases">
        <title>Genomic Encyclopedia of Type Strains, Phase IV (KMG-IV): sequencing the most valuable type-strain genomes for metagenomic binning, comparative biology and taxonomic classification.</title>
        <authorList>
            <person name="Goeker M."/>
        </authorList>
    </citation>
    <scope>NUCLEOTIDE SEQUENCE [LARGE SCALE GENOMIC DNA]</scope>
    <source>
        <strain evidence="2 3">YIM 65646</strain>
    </source>
</reference>
<evidence type="ECO:0000313" key="3">
    <source>
        <dbReference type="Proteomes" id="UP000548476"/>
    </source>
</evidence>
<accession>A0A841G0S0</accession>
<protein>
    <submittedName>
        <fullName evidence="2">Transcriptional regulator with XRE-family HTH domain</fullName>
    </submittedName>
</protein>
<name>A0A841G0S0_9ACTN</name>
<comment type="caution">
    <text evidence="2">The sequence shown here is derived from an EMBL/GenBank/DDBJ whole genome shotgun (WGS) entry which is preliminary data.</text>
</comment>
<dbReference type="CDD" id="cd00093">
    <property type="entry name" value="HTH_XRE"/>
    <property type="match status" value="1"/>
</dbReference>
<dbReference type="InterPro" id="IPR001387">
    <property type="entry name" value="Cro/C1-type_HTH"/>
</dbReference>
<feature type="domain" description="HTH cro/C1-type" evidence="1">
    <location>
        <begin position="26"/>
        <end position="86"/>
    </location>
</feature>
<dbReference type="EMBL" id="JACHGT010000013">
    <property type="protein sequence ID" value="MBB6037760.1"/>
    <property type="molecule type" value="Genomic_DNA"/>
</dbReference>
<dbReference type="SMART" id="SM00530">
    <property type="entry name" value="HTH_XRE"/>
    <property type="match status" value="1"/>
</dbReference>
<organism evidence="2 3">
    <name type="scientific">Phytomonospora endophytica</name>
    <dbReference type="NCBI Taxonomy" id="714109"/>
    <lineage>
        <taxon>Bacteria</taxon>
        <taxon>Bacillati</taxon>
        <taxon>Actinomycetota</taxon>
        <taxon>Actinomycetes</taxon>
        <taxon>Micromonosporales</taxon>
        <taxon>Micromonosporaceae</taxon>
        <taxon>Phytomonospora</taxon>
    </lineage>
</organism>
<dbReference type="Gene3D" id="1.10.260.40">
    <property type="entry name" value="lambda repressor-like DNA-binding domains"/>
    <property type="match status" value="1"/>
</dbReference>
<proteinExistence type="predicted"/>
<sequence>MTSRSQASDAPEREALPVRQVVARRIREARKSRAMTMEDLAARCEDLGATDITYNVIVSLEYARRDPTVRQVYVVALALDVAPVHLLGLTEDGTESLTVTETVTVDDPITLQRWIRGLHALPFGDSRAYHAATIQRAPLPDSTLLPTEYGQLFLQQRAAELAAQFQTETANALAGAQAQVRNLVDQLRAEIAAGTDTDQLLTKLDTVRKSVTPDD</sequence>
<dbReference type="PROSITE" id="PS50943">
    <property type="entry name" value="HTH_CROC1"/>
    <property type="match status" value="1"/>
</dbReference>
<dbReference type="RefSeq" id="WP_184790568.1">
    <property type="nucleotide sequence ID" value="NZ_BONT01000054.1"/>
</dbReference>
<keyword evidence="3" id="KW-1185">Reference proteome</keyword>
<evidence type="ECO:0000313" key="2">
    <source>
        <dbReference type="EMBL" id="MBB6037760.1"/>
    </source>
</evidence>
<dbReference type="AlphaFoldDB" id="A0A841G0S0"/>
<gene>
    <name evidence="2" type="ORF">HNR73_005638</name>
</gene>
<dbReference type="Proteomes" id="UP000548476">
    <property type="component" value="Unassembled WGS sequence"/>
</dbReference>